<dbReference type="InterPro" id="IPR051801">
    <property type="entry name" value="GH28_Enzymes"/>
</dbReference>
<dbReference type="GO" id="GO:0005975">
    <property type="term" value="P:carbohydrate metabolic process"/>
    <property type="evidence" value="ECO:0007669"/>
    <property type="project" value="InterPro"/>
</dbReference>
<dbReference type="InterPro" id="IPR012334">
    <property type="entry name" value="Pectin_lyas_fold"/>
</dbReference>
<evidence type="ECO:0000313" key="5">
    <source>
        <dbReference type="EMBL" id="KRM47462.1"/>
    </source>
</evidence>
<sequence>MIQLIEPDDKNLKDYTDLIQRAIDEVGNNGGGTVHVRSGNYRLRYLDLRSNLHLELEAGAHLLFSNTFSDFPAVTSRFEGTVAKMRHPDIFGDHVENVSITGEGVIDGCGQKWWEMFVAAKKGPLKSLNYIPFEYSRPFLLAFDYSKHIVIQGVTLVNSPSWTVHPLESQDILIQNIRIENPLDSPNTDGIDPESCSDVKIIGNSISDGDDCIAIKSGIESTPEKSVSKNIIITNNIMKHGHGGVVFGSEMSGGIENVIISNNIFYHTDRGIRMKTRRGRGGYIKDVVISNITMTDVLSPITINEFYGMSGSVNDNYLSKFPQPINTGTPKISNIKLSNIIATNVRSVAAFLYGLPESPIQNVSISDYSVSMSGSSEKEKPEMITESQAYADSGFWLENTLKLNLINTHVENMKTNKFVHQENNINFKEKS</sequence>
<dbReference type="Pfam" id="PF00295">
    <property type="entry name" value="Glyco_hydro_28"/>
    <property type="match status" value="1"/>
</dbReference>
<dbReference type="AlphaFoldDB" id="A0A0R1Z658"/>
<comment type="similarity">
    <text evidence="1 4">Belongs to the glycosyl hydrolase 28 family.</text>
</comment>
<comment type="caution">
    <text evidence="5">The sequence shown here is derived from an EMBL/GenBank/DDBJ whole genome shotgun (WGS) entry which is preliminary data.</text>
</comment>
<dbReference type="InterPro" id="IPR000743">
    <property type="entry name" value="Glyco_hydro_28"/>
</dbReference>
<dbReference type="Gene3D" id="2.160.20.10">
    <property type="entry name" value="Single-stranded right-handed beta-helix, Pectin lyase-like"/>
    <property type="match status" value="1"/>
</dbReference>
<evidence type="ECO:0000313" key="6">
    <source>
        <dbReference type="Proteomes" id="UP000051957"/>
    </source>
</evidence>
<dbReference type="SMART" id="SM00710">
    <property type="entry name" value="PbH1"/>
    <property type="match status" value="5"/>
</dbReference>
<proteinExistence type="inferred from homology"/>
<keyword evidence="2 4" id="KW-0378">Hydrolase</keyword>
<protein>
    <submittedName>
        <fullName evidence="5">Polygalacturonase</fullName>
    </submittedName>
</protein>
<keyword evidence="3 4" id="KW-0326">Glycosidase</keyword>
<dbReference type="InterPro" id="IPR006626">
    <property type="entry name" value="PbH1"/>
</dbReference>
<dbReference type="InterPro" id="IPR011050">
    <property type="entry name" value="Pectin_lyase_fold/virulence"/>
</dbReference>
<dbReference type="PANTHER" id="PTHR31339:SF9">
    <property type="entry name" value="PLASMIN AND FIBRONECTIN-BINDING PROTEIN A"/>
    <property type="match status" value="1"/>
</dbReference>
<reference evidence="5 6" key="1">
    <citation type="journal article" date="2015" name="Genome Announc.">
        <title>Expanding the biotechnology potential of lactobacilli through comparative genomics of 213 strains and associated genera.</title>
        <authorList>
            <person name="Sun Z."/>
            <person name="Harris H.M."/>
            <person name="McCann A."/>
            <person name="Guo C."/>
            <person name="Argimon S."/>
            <person name="Zhang W."/>
            <person name="Yang X."/>
            <person name="Jeffery I.B."/>
            <person name="Cooney J.C."/>
            <person name="Kagawa T.F."/>
            <person name="Liu W."/>
            <person name="Song Y."/>
            <person name="Salvetti E."/>
            <person name="Wrobel A."/>
            <person name="Rasinkangas P."/>
            <person name="Parkhill J."/>
            <person name="Rea M.C."/>
            <person name="O'Sullivan O."/>
            <person name="Ritari J."/>
            <person name="Douillard F.P."/>
            <person name="Paul Ross R."/>
            <person name="Yang R."/>
            <person name="Briner A.E."/>
            <person name="Felis G.E."/>
            <person name="de Vos W.M."/>
            <person name="Barrangou R."/>
            <person name="Klaenhammer T.R."/>
            <person name="Caufield P.W."/>
            <person name="Cui Y."/>
            <person name="Zhang H."/>
            <person name="O'Toole P.W."/>
        </authorList>
    </citation>
    <scope>NUCLEOTIDE SEQUENCE [LARGE SCALE GENOMIC DNA]</scope>
    <source>
        <strain evidence="5 6">DSM 5707</strain>
    </source>
</reference>
<evidence type="ECO:0000256" key="1">
    <source>
        <dbReference type="ARBA" id="ARBA00008834"/>
    </source>
</evidence>
<dbReference type="PANTHER" id="PTHR31339">
    <property type="entry name" value="PECTIN LYASE-RELATED"/>
    <property type="match status" value="1"/>
</dbReference>
<dbReference type="Proteomes" id="UP000051957">
    <property type="component" value="Unassembled WGS sequence"/>
</dbReference>
<gene>
    <name evidence="5" type="ORF">FC51_GL001166</name>
</gene>
<dbReference type="GeneID" id="69802757"/>
<accession>A0A0R1Z658</accession>
<dbReference type="EMBL" id="AZGK01000002">
    <property type="protein sequence ID" value="KRM47462.1"/>
    <property type="molecule type" value="Genomic_DNA"/>
</dbReference>
<evidence type="ECO:0000256" key="2">
    <source>
        <dbReference type="ARBA" id="ARBA00022801"/>
    </source>
</evidence>
<dbReference type="GO" id="GO:0004650">
    <property type="term" value="F:polygalacturonase activity"/>
    <property type="evidence" value="ECO:0007669"/>
    <property type="project" value="InterPro"/>
</dbReference>
<name>A0A0R1Z658_9LACO</name>
<dbReference type="PATRIC" id="fig|1423784.4.peg.1178"/>
<organism evidence="5 6">
    <name type="scientific">Lentilactobacillus parabuchneri DSM 5707 = NBRC 107865</name>
    <dbReference type="NCBI Taxonomy" id="1423784"/>
    <lineage>
        <taxon>Bacteria</taxon>
        <taxon>Bacillati</taxon>
        <taxon>Bacillota</taxon>
        <taxon>Bacilli</taxon>
        <taxon>Lactobacillales</taxon>
        <taxon>Lactobacillaceae</taxon>
        <taxon>Lentilactobacillus</taxon>
    </lineage>
</organism>
<evidence type="ECO:0000256" key="3">
    <source>
        <dbReference type="ARBA" id="ARBA00023295"/>
    </source>
</evidence>
<dbReference type="SUPFAM" id="SSF51126">
    <property type="entry name" value="Pectin lyase-like"/>
    <property type="match status" value="1"/>
</dbReference>
<dbReference type="RefSeq" id="WP_057911161.1">
    <property type="nucleotide sequence ID" value="NZ_AZGK01000002.1"/>
</dbReference>
<evidence type="ECO:0000256" key="4">
    <source>
        <dbReference type="RuleBase" id="RU361169"/>
    </source>
</evidence>